<dbReference type="InterPro" id="IPR018060">
    <property type="entry name" value="HTH_AraC"/>
</dbReference>
<organism evidence="6 7">
    <name type="scientific">Stutzerimonas balearica DSM 6083</name>
    <dbReference type="NCBI Taxonomy" id="1123016"/>
    <lineage>
        <taxon>Bacteria</taxon>
        <taxon>Pseudomonadati</taxon>
        <taxon>Pseudomonadota</taxon>
        <taxon>Gammaproteobacteria</taxon>
        <taxon>Pseudomonadales</taxon>
        <taxon>Pseudomonadaceae</taxon>
        <taxon>Stutzerimonas</taxon>
    </lineage>
</organism>
<dbReference type="PROSITE" id="PS01124">
    <property type="entry name" value="HTH_ARAC_FAMILY_2"/>
    <property type="match status" value="1"/>
</dbReference>
<gene>
    <name evidence="6" type="ORF">SAMN05660875_10436</name>
</gene>
<evidence type="ECO:0000313" key="6">
    <source>
        <dbReference type="EMBL" id="SDM33141.1"/>
    </source>
</evidence>
<dbReference type="InterPro" id="IPR014710">
    <property type="entry name" value="RmlC-like_jellyroll"/>
</dbReference>
<evidence type="ECO:0000256" key="2">
    <source>
        <dbReference type="ARBA" id="ARBA00023125"/>
    </source>
</evidence>
<dbReference type="Gene3D" id="2.60.120.10">
    <property type="entry name" value="Jelly Rolls"/>
    <property type="match status" value="1"/>
</dbReference>
<dbReference type="EMBL" id="FNHO01000004">
    <property type="protein sequence ID" value="SDM33141.1"/>
    <property type="molecule type" value="Genomic_DNA"/>
</dbReference>
<dbReference type="InterPro" id="IPR050204">
    <property type="entry name" value="AraC_XylS_family_regulators"/>
</dbReference>
<reference evidence="6 7" key="1">
    <citation type="submission" date="2016-10" db="EMBL/GenBank/DDBJ databases">
        <authorList>
            <person name="Varghese N."/>
            <person name="Submissions S."/>
        </authorList>
    </citation>
    <scope>NUCLEOTIDE SEQUENCE [LARGE SCALE GENOMIC DNA]</scope>
    <source>
        <strain evidence="6 7">DSM 6083</strain>
    </source>
</reference>
<proteinExistence type="predicted"/>
<dbReference type="PANTHER" id="PTHR46796">
    <property type="entry name" value="HTH-TYPE TRANSCRIPTIONAL ACTIVATOR RHAS-RELATED"/>
    <property type="match status" value="1"/>
</dbReference>
<evidence type="ECO:0000259" key="5">
    <source>
        <dbReference type="PROSITE" id="PS01124"/>
    </source>
</evidence>
<keyword evidence="2" id="KW-0238">DNA-binding</keyword>
<dbReference type="Gene3D" id="1.10.10.60">
    <property type="entry name" value="Homeodomain-like"/>
    <property type="match status" value="1"/>
</dbReference>
<keyword evidence="1" id="KW-0805">Transcription regulation</keyword>
<dbReference type="Proteomes" id="UP000182276">
    <property type="component" value="Unassembled WGS sequence"/>
</dbReference>
<keyword evidence="3" id="KW-0804">Transcription</keyword>
<evidence type="ECO:0000313" key="7">
    <source>
        <dbReference type="Proteomes" id="UP000182276"/>
    </source>
</evidence>
<dbReference type="InterPro" id="IPR009057">
    <property type="entry name" value="Homeodomain-like_sf"/>
</dbReference>
<sequence>MSAILSLRRYKHDVIAHSHDHVQLVFGLRGRLDMEIAGRGNPVMQQMVAVIPQTTHHACGSPAGSDCLVLDIPDDAWLERLGAATEPSRRLLERPAVHCLAPSQQPLLDWLARSAVGDPLLASQGAALLLTLLANETSSQISGSEQPLLQLFGFIDRHLAHPLQVTDLARQIGLSPSRLHARFLAETGSTPMAFIRQRRLQRGRQLLQTTRLPVGEIAARVGYASQSAFTAALARAFGDTPRALRREARDK</sequence>
<accession>A0ABY0R2Y5</accession>
<protein>
    <submittedName>
        <fullName evidence="6">Transcriptional regulator, AraC family</fullName>
    </submittedName>
</protein>
<dbReference type="InterPro" id="IPR011051">
    <property type="entry name" value="RmlC_Cupin_sf"/>
</dbReference>
<name>A0ABY0R2Y5_9GAMM</name>
<comment type="caution">
    <text evidence="6">The sequence shown here is derived from an EMBL/GenBank/DDBJ whole genome shotgun (WGS) entry which is preliminary data.</text>
</comment>
<dbReference type="SUPFAM" id="SSF46689">
    <property type="entry name" value="Homeodomain-like"/>
    <property type="match status" value="2"/>
</dbReference>
<feature type="domain" description="HTH araC/xylS-type" evidence="5">
    <location>
        <begin position="149"/>
        <end position="247"/>
    </location>
</feature>
<dbReference type="SUPFAM" id="SSF51182">
    <property type="entry name" value="RmlC-like cupins"/>
    <property type="match status" value="1"/>
</dbReference>
<dbReference type="SMART" id="SM00342">
    <property type="entry name" value="HTH_ARAC"/>
    <property type="match status" value="1"/>
</dbReference>
<keyword evidence="7" id="KW-1185">Reference proteome</keyword>
<dbReference type="Pfam" id="PF12833">
    <property type="entry name" value="HTH_18"/>
    <property type="match status" value="1"/>
</dbReference>
<evidence type="ECO:0000256" key="4">
    <source>
        <dbReference type="ARBA" id="ARBA00037345"/>
    </source>
</evidence>
<evidence type="ECO:0000256" key="1">
    <source>
        <dbReference type="ARBA" id="ARBA00023015"/>
    </source>
</evidence>
<dbReference type="PANTHER" id="PTHR46796:SF10">
    <property type="entry name" value="TRANSCRIPTIONAL ACTIVATOR FEAR"/>
    <property type="match status" value="1"/>
</dbReference>
<comment type="function">
    <text evidence="4">Regulatory protein of the TOL plasmid xyl operons. XylS activates the xylXYZLTEGFJQKIH operon required for the degradation of toluene, m-xylene and p-xylene.</text>
</comment>
<evidence type="ECO:0000256" key="3">
    <source>
        <dbReference type="ARBA" id="ARBA00023163"/>
    </source>
</evidence>